<organism evidence="2 3">
    <name type="scientific">Peptoniphilus harei</name>
    <dbReference type="NCBI Taxonomy" id="54005"/>
    <lineage>
        <taxon>Bacteria</taxon>
        <taxon>Bacillati</taxon>
        <taxon>Bacillota</taxon>
        <taxon>Tissierellia</taxon>
        <taxon>Tissierellales</taxon>
        <taxon>Peptoniphilaceae</taxon>
        <taxon>Peptoniphilus</taxon>
    </lineage>
</organism>
<proteinExistence type="predicted"/>
<protein>
    <submittedName>
        <fullName evidence="2">Uncharacterized protein</fullName>
    </submittedName>
</protein>
<gene>
    <name evidence="2" type="ORF">KH327_07275</name>
</gene>
<evidence type="ECO:0000313" key="3">
    <source>
        <dbReference type="Proteomes" id="UP000748991"/>
    </source>
</evidence>
<accession>A0A943SRP6</accession>
<comment type="caution">
    <text evidence="2">The sequence shown here is derived from an EMBL/GenBank/DDBJ whole genome shotgun (WGS) entry which is preliminary data.</text>
</comment>
<dbReference type="EMBL" id="JAGZZP010000016">
    <property type="protein sequence ID" value="MBS6535616.1"/>
    <property type="molecule type" value="Genomic_DNA"/>
</dbReference>
<sequence length="172" mass="19962">MKKLKIFDNKVKPNFKELNIDLDKYDGHVDPEEQMEKQDEFDYKMGIENANLLKTTFLSKKDKRNLKLFISVIASLVIMSFPVRRLFTDVESSELSKIEEEQAIPEYKDIAKVESFHNEGGEVYAVLESSKDIYRIAVDKDLQKKINVGDTVYLNIKESVIPTVNIERIVKK</sequence>
<keyword evidence="1" id="KW-0472">Membrane</keyword>
<feature type="transmembrane region" description="Helical" evidence="1">
    <location>
        <begin position="68"/>
        <end position="87"/>
    </location>
</feature>
<reference evidence="2" key="1">
    <citation type="submission" date="2021-02" db="EMBL/GenBank/DDBJ databases">
        <title>Infant gut strain persistence is associated with maternal origin, phylogeny, and functional potential including surface adhesion and iron acquisition.</title>
        <authorList>
            <person name="Lou Y.C."/>
        </authorList>
    </citation>
    <scope>NUCLEOTIDE SEQUENCE</scope>
    <source>
        <strain evidence="2">L3_060_052G1_dasL3_060_052G1_concoct_1</strain>
    </source>
</reference>
<evidence type="ECO:0000313" key="2">
    <source>
        <dbReference type="EMBL" id="MBS6535616.1"/>
    </source>
</evidence>
<dbReference type="Proteomes" id="UP000748991">
    <property type="component" value="Unassembled WGS sequence"/>
</dbReference>
<name>A0A943SRP6_9FIRM</name>
<keyword evidence="1" id="KW-1133">Transmembrane helix</keyword>
<evidence type="ECO:0000256" key="1">
    <source>
        <dbReference type="SAM" id="Phobius"/>
    </source>
</evidence>
<dbReference type="AlphaFoldDB" id="A0A943SRP6"/>
<keyword evidence="1" id="KW-0812">Transmembrane</keyword>
<dbReference type="RefSeq" id="WP_278638270.1">
    <property type="nucleotide sequence ID" value="NZ_JAGZZP010000016.1"/>
</dbReference>